<comment type="similarity">
    <text evidence="6 10 11">Belongs to the ribulose-phosphate 3-epimerase family.</text>
</comment>
<keyword evidence="13" id="KW-0464">Manganese</keyword>
<reference evidence="15 16" key="1">
    <citation type="submission" date="2014-08" db="EMBL/GenBank/DDBJ databases">
        <title>Clostridium innocuum, an unnegligible vancomycin-resistant pathogen causing extra-intestinal infections.</title>
        <authorList>
            <person name="Feng Y."/>
            <person name="Chiu C.-H."/>
        </authorList>
    </citation>
    <scope>NUCLEOTIDE SEQUENCE [LARGE SCALE GENOMIC DNA]</scope>
    <source>
        <strain evidence="15 16">AN88</strain>
    </source>
</reference>
<dbReference type="PROSITE" id="PS01085">
    <property type="entry name" value="RIBUL_P_3_EPIMER_1"/>
    <property type="match status" value="1"/>
</dbReference>
<dbReference type="HAMAP" id="MF_02227">
    <property type="entry name" value="RPE"/>
    <property type="match status" value="1"/>
</dbReference>
<comment type="caution">
    <text evidence="15">The sequence shown here is derived from an EMBL/GenBank/DDBJ whole genome shotgun (WGS) entry which is preliminary data.</text>
</comment>
<evidence type="ECO:0000256" key="1">
    <source>
        <dbReference type="ARBA" id="ARBA00001782"/>
    </source>
</evidence>
<dbReference type="Pfam" id="PF00834">
    <property type="entry name" value="Ribul_P_3_epim"/>
    <property type="match status" value="1"/>
</dbReference>
<evidence type="ECO:0000256" key="6">
    <source>
        <dbReference type="ARBA" id="ARBA00009541"/>
    </source>
</evidence>
<evidence type="ECO:0000256" key="13">
    <source>
        <dbReference type="PIRSR" id="PIRSR001461-2"/>
    </source>
</evidence>
<dbReference type="Gene3D" id="3.20.20.70">
    <property type="entry name" value="Aldolase class I"/>
    <property type="match status" value="1"/>
</dbReference>
<feature type="binding site" evidence="10 13">
    <location>
        <position position="34"/>
    </location>
    <ligand>
        <name>a divalent metal cation</name>
        <dbReference type="ChEBI" id="CHEBI:60240"/>
    </ligand>
</feature>
<evidence type="ECO:0000256" key="14">
    <source>
        <dbReference type="PIRSR" id="PIRSR001461-3"/>
    </source>
</evidence>
<comment type="cofactor">
    <cofactor evidence="3">
        <name>Co(2+)</name>
        <dbReference type="ChEBI" id="CHEBI:48828"/>
    </cofactor>
</comment>
<feature type="active site" description="Proton acceptor" evidence="10 12">
    <location>
        <position position="36"/>
    </location>
</feature>
<dbReference type="NCBIfam" id="NF004076">
    <property type="entry name" value="PRK05581.1-4"/>
    <property type="match status" value="1"/>
</dbReference>
<comment type="cofactor">
    <cofactor evidence="10 13">
        <name>a divalent metal cation</name>
        <dbReference type="ChEBI" id="CHEBI:60240"/>
    </cofactor>
    <text evidence="10 13">Binds 1 divalent metal cation per subunit.</text>
</comment>
<comment type="catalytic activity">
    <reaction evidence="1 10 11">
        <text>D-ribulose 5-phosphate = D-xylulose 5-phosphate</text>
        <dbReference type="Rhea" id="RHEA:13677"/>
        <dbReference type="ChEBI" id="CHEBI:57737"/>
        <dbReference type="ChEBI" id="CHEBI:58121"/>
        <dbReference type="EC" id="5.1.3.1"/>
    </reaction>
</comment>
<feature type="binding site" evidence="10 14">
    <location>
        <position position="67"/>
    </location>
    <ligand>
        <name>substrate</name>
    </ligand>
</feature>
<dbReference type="GO" id="GO:0046872">
    <property type="term" value="F:metal ion binding"/>
    <property type="evidence" value="ECO:0007669"/>
    <property type="project" value="UniProtKB-UniRule"/>
</dbReference>
<comment type="function">
    <text evidence="10">Catalyzes the reversible epimerization of D-ribulose 5-phosphate to D-xylulose 5-phosphate.</text>
</comment>
<keyword evidence="13" id="KW-0170">Cobalt</keyword>
<keyword evidence="9 10" id="KW-0413">Isomerase</keyword>
<evidence type="ECO:0000256" key="11">
    <source>
        <dbReference type="PIRNR" id="PIRNR001461"/>
    </source>
</evidence>
<dbReference type="InterPro" id="IPR026019">
    <property type="entry name" value="Ribul_P_3_epim"/>
</dbReference>
<dbReference type="FunFam" id="3.20.20.70:FF:000004">
    <property type="entry name" value="Ribulose-phosphate 3-epimerase"/>
    <property type="match status" value="1"/>
</dbReference>
<evidence type="ECO:0000256" key="5">
    <source>
        <dbReference type="ARBA" id="ARBA00001954"/>
    </source>
</evidence>
<dbReference type="PIRSF" id="PIRSF001461">
    <property type="entry name" value="RPE"/>
    <property type="match status" value="1"/>
</dbReference>
<dbReference type="PANTHER" id="PTHR11749">
    <property type="entry name" value="RIBULOSE-5-PHOSPHATE-3-EPIMERASE"/>
    <property type="match status" value="1"/>
</dbReference>
<feature type="binding site" evidence="10 13">
    <location>
        <position position="36"/>
    </location>
    <ligand>
        <name>a divalent metal cation</name>
        <dbReference type="ChEBI" id="CHEBI:60240"/>
    </ligand>
</feature>
<dbReference type="RefSeq" id="WP_044905336.1">
    <property type="nucleotide sequence ID" value="NZ_JQIF01000043.1"/>
</dbReference>
<accession>A0A099I686</accession>
<evidence type="ECO:0000313" key="16">
    <source>
        <dbReference type="Proteomes" id="UP000030008"/>
    </source>
</evidence>
<feature type="binding site" evidence="10 14">
    <location>
        <position position="9"/>
    </location>
    <ligand>
        <name>substrate</name>
    </ligand>
</feature>
<dbReference type="AlphaFoldDB" id="A0A099I686"/>
<dbReference type="SUPFAM" id="SSF51366">
    <property type="entry name" value="Ribulose-phoshate binding barrel"/>
    <property type="match status" value="1"/>
</dbReference>
<dbReference type="Proteomes" id="UP000030008">
    <property type="component" value="Unassembled WGS sequence"/>
</dbReference>
<evidence type="ECO:0000256" key="10">
    <source>
        <dbReference type="HAMAP-Rule" id="MF_02227"/>
    </source>
</evidence>
<comment type="cofactor">
    <cofactor evidence="4">
        <name>Zn(2+)</name>
        <dbReference type="ChEBI" id="CHEBI:29105"/>
    </cofactor>
</comment>
<dbReference type="PROSITE" id="PS01086">
    <property type="entry name" value="RIBUL_P_3_EPIMER_2"/>
    <property type="match status" value="1"/>
</dbReference>
<dbReference type="EC" id="5.1.3.1" evidence="7 10"/>
<name>A0A099I686_CLOIN</name>
<dbReference type="GO" id="GO:0006098">
    <property type="term" value="P:pentose-phosphate shunt"/>
    <property type="evidence" value="ECO:0007669"/>
    <property type="project" value="UniProtKB-UniRule"/>
</dbReference>
<sequence length="221" mass="24264">MKELVIAPSILSLDYSRTSEQLKELDESNAKWMHFDVMDGHFVPNLTFGPDLLKGFKKAVDMVMDVHIMVDNPEMVAEIFAKAGADVITFHLEAVKDVDACIQLCRKIREMGVQAGVSVKPKTGVDALLAHLKEMDLVLIMSVEPGFGGQSFMEDTLEKVRILRERIEKEGLNTRIEIDGGINGETAKLAVAAGVDTLVAGSYVFKNGIAESVDKLLACQR</sequence>
<comment type="cofactor">
    <cofactor evidence="5">
        <name>Fe(2+)</name>
        <dbReference type="ChEBI" id="CHEBI:29033"/>
    </cofactor>
</comment>
<feature type="binding site" evidence="10 13">
    <location>
        <position position="179"/>
    </location>
    <ligand>
        <name>a divalent metal cation</name>
        <dbReference type="ChEBI" id="CHEBI:60240"/>
    </ligand>
</feature>
<dbReference type="GO" id="GO:0004750">
    <property type="term" value="F:D-ribulose-phosphate 3-epimerase activity"/>
    <property type="evidence" value="ECO:0007669"/>
    <property type="project" value="UniProtKB-UniRule"/>
</dbReference>
<comment type="pathway">
    <text evidence="10">Carbohydrate degradation.</text>
</comment>
<feature type="binding site" evidence="10">
    <location>
        <begin position="179"/>
        <end position="181"/>
    </location>
    <ligand>
        <name>substrate</name>
    </ligand>
</feature>
<dbReference type="NCBIfam" id="TIGR01163">
    <property type="entry name" value="rpe"/>
    <property type="match status" value="1"/>
</dbReference>
<dbReference type="GO" id="GO:0005737">
    <property type="term" value="C:cytoplasm"/>
    <property type="evidence" value="ECO:0007669"/>
    <property type="project" value="UniProtKB-ARBA"/>
</dbReference>
<feature type="binding site" evidence="10 14">
    <location>
        <begin position="146"/>
        <end position="149"/>
    </location>
    <ligand>
        <name>substrate</name>
    </ligand>
</feature>
<keyword evidence="13" id="KW-0862">Zinc</keyword>
<feature type="binding site" evidence="10 13">
    <location>
        <position position="67"/>
    </location>
    <ligand>
        <name>a divalent metal cation</name>
        <dbReference type="ChEBI" id="CHEBI:60240"/>
    </ligand>
</feature>
<organism evidence="15 16">
    <name type="scientific">Clostridium innocuum</name>
    <dbReference type="NCBI Taxonomy" id="1522"/>
    <lineage>
        <taxon>Bacteria</taxon>
        <taxon>Bacillati</taxon>
        <taxon>Bacillota</taxon>
        <taxon>Clostridia</taxon>
        <taxon>Eubacteriales</taxon>
        <taxon>Clostridiaceae</taxon>
        <taxon>Clostridium</taxon>
    </lineage>
</organism>
<evidence type="ECO:0000256" key="8">
    <source>
        <dbReference type="ARBA" id="ARBA00022723"/>
    </source>
</evidence>
<feature type="active site" description="Proton donor" evidence="10 12">
    <location>
        <position position="179"/>
    </location>
</feature>
<dbReference type="GO" id="GO:0019323">
    <property type="term" value="P:pentose catabolic process"/>
    <property type="evidence" value="ECO:0007669"/>
    <property type="project" value="UniProtKB-UniRule"/>
</dbReference>
<evidence type="ECO:0000256" key="7">
    <source>
        <dbReference type="ARBA" id="ARBA00013188"/>
    </source>
</evidence>
<evidence type="ECO:0000256" key="3">
    <source>
        <dbReference type="ARBA" id="ARBA00001941"/>
    </source>
</evidence>
<dbReference type="EMBL" id="JQIF01000043">
    <property type="protein sequence ID" value="KGJ53235.1"/>
    <property type="molecule type" value="Genomic_DNA"/>
</dbReference>
<proteinExistence type="inferred from homology"/>
<evidence type="ECO:0000313" key="15">
    <source>
        <dbReference type="EMBL" id="KGJ53235.1"/>
    </source>
</evidence>
<dbReference type="InterPro" id="IPR000056">
    <property type="entry name" value="Ribul_P_3_epim-like"/>
</dbReference>
<evidence type="ECO:0000256" key="12">
    <source>
        <dbReference type="PIRSR" id="PIRSR001461-1"/>
    </source>
</evidence>
<feature type="binding site" evidence="10 14">
    <location>
        <begin position="201"/>
        <end position="202"/>
    </location>
    <ligand>
        <name>substrate</name>
    </ligand>
</feature>
<dbReference type="InterPro" id="IPR013785">
    <property type="entry name" value="Aldolase_TIM"/>
</dbReference>
<dbReference type="InterPro" id="IPR011060">
    <property type="entry name" value="RibuloseP-bd_barrel"/>
</dbReference>
<comment type="cofactor">
    <cofactor evidence="2">
        <name>Mn(2+)</name>
        <dbReference type="ChEBI" id="CHEBI:29035"/>
    </cofactor>
</comment>
<evidence type="ECO:0000256" key="4">
    <source>
        <dbReference type="ARBA" id="ARBA00001947"/>
    </source>
</evidence>
<evidence type="ECO:0000256" key="9">
    <source>
        <dbReference type="ARBA" id="ARBA00023235"/>
    </source>
</evidence>
<evidence type="ECO:0000256" key="2">
    <source>
        <dbReference type="ARBA" id="ARBA00001936"/>
    </source>
</evidence>
<gene>
    <name evidence="10" type="primary">rpe</name>
    <name evidence="15" type="ORF">CIAN88_10340</name>
</gene>
<protein>
    <recommendedName>
        <fullName evidence="7 10">Ribulose-phosphate 3-epimerase</fullName>
        <ecNumber evidence="7 10">5.1.3.1</ecNumber>
    </recommendedName>
</protein>
<feature type="binding site" evidence="14">
    <location>
        <position position="181"/>
    </location>
    <ligand>
        <name>substrate</name>
    </ligand>
</feature>
<keyword evidence="8 10" id="KW-0479">Metal-binding</keyword>
<keyword evidence="10 11" id="KW-0119">Carbohydrate metabolism</keyword>
<dbReference type="CDD" id="cd00429">
    <property type="entry name" value="RPE"/>
    <property type="match status" value="1"/>
</dbReference>